<dbReference type="SMART" id="SM00220">
    <property type="entry name" value="S_TKc"/>
    <property type="match status" value="1"/>
</dbReference>
<feature type="compositionally biased region" description="Polar residues" evidence="15">
    <location>
        <begin position="501"/>
        <end position="511"/>
    </location>
</feature>
<evidence type="ECO:0000256" key="12">
    <source>
        <dbReference type="ARBA" id="ARBA00047899"/>
    </source>
</evidence>
<dbReference type="Gene3D" id="1.25.40.10">
    <property type="entry name" value="Tetratricopeptide repeat domain"/>
    <property type="match status" value="1"/>
</dbReference>
<feature type="coiled-coil region" evidence="14">
    <location>
        <begin position="594"/>
        <end position="621"/>
    </location>
</feature>
<feature type="region of interest" description="Disordered" evidence="15">
    <location>
        <begin position="472"/>
        <end position="532"/>
    </location>
</feature>
<evidence type="ECO:0000256" key="15">
    <source>
        <dbReference type="SAM" id="MobiDB-lite"/>
    </source>
</evidence>
<dbReference type="GO" id="GO:0034045">
    <property type="term" value="C:phagophore assembly site membrane"/>
    <property type="evidence" value="ECO:0007669"/>
    <property type="project" value="UniProtKB-SubCell"/>
</dbReference>
<dbReference type="GO" id="GO:0005829">
    <property type="term" value="C:cytosol"/>
    <property type="evidence" value="ECO:0007669"/>
    <property type="project" value="TreeGrafter"/>
</dbReference>
<keyword evidence="7" id="KW-0418">Kinase</keyword>
<evidence type="ECO:0000256" key="4">
    <source>
        <dbReference type="ARBA" id="ARBA00022527"/>
    </source>
</evidence>
<feature type="compositionally biased region" description="Polar residues" evidence="15">
    <location>
        <begin position="438"/>
        <end position="451"/>
    </location>
</feature>
<feature type="compositionally biased region" description="Pro residues" evidence="15">
    <location>
        <begin position="488"/>
        <end position="500"/>
    </location>
</feature>
<dbReference type="InterPro" id="IPR000719">
    <property type="entry name" value="Prot_kinase_dom"/>
</dbReference>
<dbReference type="GO" id="GO:0005524">
    <property type="term" value="F:ATP binding"/>
    <property type="evidence" value="ECO:0007669"/>
    <property type="project" value="UniProtKB-KW"/>
</dbReference>
<evidence type="ECO:0000256" key="5">
    <source>
        <dbReference type="ARBA" id="ARBA00022679"/>
    </source>
</evidence>
<comment type="catalytic activity">
    <reaction evidence="12">
        <text>L-threonyl-[protein] + ATP = O-phospho-L-threonyl-[protein] + ADP + H(+)</text>
        <dbReference type="Rhea" id="RHEA:46608"/>
        <dbReference type="Rhea" id="RHEA-COMP:11060"/>
        <dbReference type="Rhea" id="RHEA-COMP:11605"/>
        <dbReference type="ChEBI" id="CHEBI:15378"/>
        <dbReference type="ChEBI" id="CHEBI:30013"/>
        <dbReference type="ChEBI" id="CHEBI:30616"/>
        <dbReference type="ChEBI" id="CHEBI:61977"/>
        <dbReference type="ChEBI" id="CHEBI:456216"/>
        <dbReference type="EC" id="2.7.11.1"/>
    </reaction>
</comment>
<dbReference type="InterPro" id="IPR045269">
    <property type="entry name" value="Atg1-like"/>
</dbReference>
<comment type="subcellular location">
    <subcellularLocation>
        <location evidence="1">Preautophagosomal structure membrane</location>
        <topology evidence="1">Peripheral membrane protein</topology>
    </subcellularLocation>
</comment>
<feature type="domain" description="Protein kinase" evidence="16">
    <location>
        <begin position="49"/>
        <end position="328"/>
    </location>
</feature>
<dbReference type="SUPFAM" id="SSF48452">
    <property type="entry name" value="TPR-like"/>
    <property type="match status" value="2"/>
</dbReference>
<dbReference type="AlphaFoldDB" id="A0A9N9W8I7"/>
<dbReference type="CDD" id="cd00180">
    <property type="entry name" value="PKc"/>
    <property type="match status" value="1"/>
</dbReference>
<accession>A0A9N9W8I7</accession>
<dbReference type="EMBL" id="CABFOC020000011">
    <property type="protein sequence ID" value="CAH0045069.1"/>
    <property type="molecule type" value="Genomic_DNA"/>
</dbReference>
<feature type="compositionally biased region" description="Polar residues" evidence="15">
    <location>
        <begin position="569"/>
        <end position="579"/>
    </location>
</feature>
<feature type="compositionally biased region" description="Low complexity" evidence="15">
    <location>
        <begin position="880"/>
        <end position="906"/>
    </location>
</feature>
<dbReference type="Gene3D" id="1.10.510.10">
    <property type="entry name" value="Transferase(Phosphotransferase) domain 1"/>
    <property type="match status" value="1"/>
</dbReference>
<dbReference type="PANTHER" id="PTHR24348:SF22">
    <property type="entry name" value="NON-SPECIFIC SERINE_THREONINE PROTEIN KINASE"/>
    <property type="match status" value="1"/>
</dbReference>
<evidence type="ECO:0000256" key="2">
    <source>
        <dbReference type="ARBA" id="ARBA00012513"/>
    </source>
</evidence>
<feature type="compositionally biased region" description="Polar residues" evidence="15">
    <location>
        <begin position="400"/>
        <end position="430"/>
    </location>
</feature>
<evidence type="ECO:0000256" key="7">
    <source>
        <dbReference type="ARBA" id="ARBA00022777"/>
    </source>
</evidence>
<keyword evidence="6" id="KW-0547">Nucleotide-binding</keyword>
<dbReference type="Pfam" id="PF13424">
    <property type="entry name" value="TPR_12"/>
    <property type="match status" value="1"/>
</dbReference>
<evidence type="ECO:0000313" key="17">
    <source>
        <dbReference type="EMBL" id="CAH0045069.1"/>
    </source>
</evidence>
<dbReference type="PROSITE" id="PS50011">
    <property type="entry name" value="PROTEIN_KINASE_DOM"/>
    <property type="match status" value="1"/>
</dbReference>
<dbReference type="SUPFAM" id="SSF56112">
    <property type="entry name" value="Protein kinase-like (PK-like)"/>
    <property type="match status" value="1"/>
</dbReference>
<evidence type="ECO:0000256" key="14">
    <source>
        <dbReference type="SAM" id="Coils"/>
    </source>
</evidence>
<dbReference type="Proteomes" id="UP000775872">
    <property type="component" value="Unassembled WGS sequence"/>
</dbReference>
<evidence type="ECO:0000256" key="9">
    <source>
        <dbReference type="ARBA" id="ARBA00022927"/>
    </source>
</evidence>
<organism evidence="17 18">
    <name type="scientific">Clonostachys solani</name>
    <dbReference type="NCBI Taxonomy" id="160281"/>
    <lineage>
        <taxon>Eukaryota</taxon>
        <taxon>Fungi</taxon>
        <taxon>Dikarya</taxon>
        <taxon>Ascomycota</taxon>
        <taxon>Pezizomycotina</taxon>
        <taxon>Sordariomycetes</taxon>
        <taxon>Hypocreomycetidae</taxon>
        <taxon>Hypocreales</taxon>
        <taxon>Bionectriaceae</taxon>
        <taxon>Clonostachys</taxon>
    </lineage>
</organism>
<protein>
    <recommendedName>
        <fullName evidence="2">non-specific serine/threonine protein kinase</fullName>
        <ecNumber evidence="2">2.7.11.1</ecNumber>
    </recommendedName>
    <alternativeName>
        <fullName evidence="11">Autophagy-related protein 1</fullName>
    </alternativeName>
</protein>
<evidence type="ECO:0000256" key="13">
    <source>
        <dbReference type="ARBA" id="ARBA00048679"/>
    </source>
</evidence>
<proteinExistence type="predicted"/>
<dbReference type="PROSITE" id="PS00108">
    <property type="entry name" value="PROTEIN_KINASE_ST"/>
    <property type="match status" value="1"/>
</dbReference>
<sequence length="947" mass="106889">MAGFSQLAGLPEIVRDSQLPATFRWEGQQQFTIHTQGASRRAKQSQEVWAHMGTLGQGGFGSVELQAKQSKRTGQTKELRAVKSIRIPEDELNENREFYVRELEAIVKFSQARYGELFVKSYGWFACQSVLYIAMEYCELGDLQKYLFKKCQDRRLPENQAHDIASQVLDALTRMHEEKFAHRDLKPANILIKSHPPTHPWVVKVADFGISRRDQGTTMNPTTSVRGTGSFMPPELLGFSGENSRAVDLYAVDMWCYGETLFRMLTGGGTFEKPADLYGYYFGHVKFPRAILEEIQLSPAVIDFLQSLLTCDPAKRLTSETALDHSWMETDFHGSDASSRRTSRRLSSTKPLDSIDPSMLENTIVQMAQTENTDASASWTENFSQMHLDDYQQTTALHQQTAPYSQNHPATYSPNVSVGSEHTPATNSEGNHPGLPTFNMSSGNRRTSNQGDPLMEDTAASLSWTSAFPTSQTFEGKEPFVGADTPQVQPPRPSFTPPVNSPSQRRPQISPTPEDESEATLVPNPNSQNESKANHIGAFDEDLYPWTQKSAPITQREDSGLAGIPQSPPISDSATQGKQAETAAQRHDVVYVERSTNEEKIANLKAQADRFRENKEFESARDYFTNFWESERLTLGEEHPVSIFALDCLIEVLEILCEYNTAEKLCRRMVTIQMRTLGSNHQNTVTSKSQLAYYLRKLDRFDEAISLYRDIISFCRHNGYHSLLCEALHHLVYVYLDKRDVTHGESAFQEYIKARGNVLGHTHEHIIDDVYEFAIALFRKYAYYSEASRAAQRFFQLTDSLSRNGEPLSRKTRSQQEELRLLFASPQVTPGKKNIRPQPSPTYGGAASHHNTPPIQLKPSPSYYPDSPMLNTSEPIRLKPSPAYSSSSPSYYEETNNFSNYSSNSFLGPDGVVEGTGDQTYDQWKQSNTTQPKEKKKRLSKLRDLFS</sequence>
<dbReference type="InterPro" id="IPR011009">
    <property type="entry name" value="Kinase-like_dom_sf"/>
</dbReference>
<dbReference type="GO" id="GO:0000045">
    <property type="term" value="P:autophagosome assembly"/>
    <property type="evidence" value="ECO:0007669"/>
    <property type="project" value="TreeGrafter"/>
</dbReference>
<reference evidence="18" key="1">
    <citation type="submission" date="2019-06" db="EMBL/GenBank/DDBJ databases">
        <authorList>
            <person name="Broberg M."/>
        </authorList>
    </citation>
    <scope>NUCLEOTIDE SEQUENCE [LARGE SCALE GENOMIC DNA]</scope>
</reference>
<comment type="caution">
    <text evidence="17">The sequence shown here is derived from an EMBL/GenBank/DDBJ whole genome shotgun (WGS) entry which is preliminary data.</text>
</comment>
<keyword evidence="10" id="KW-0072">Autophagy</keyword>
<evidence type="ECO:0000256" key="11">
    <source>
        <dbReference type="ARBA" id="ARBA00030237"/>
    </source>
</evidence>
<feature type="compositionally biased region" description="Polar residues" evidence="15">
    <location>
        <begin position="917"/>
        <end position="931"/>
    </location>
</feature>
<dbReference type="Pfam" id="PF00069">
    <property type="entry name" value="Pkinase"/>
    <property type="match status" value="1"/>
</dbReference>
<dbReference type="InterPro" id="IPR008271">
    <property type="entry name" value="Ser/Thr_kinase_AS"/>
</dbReference>
<dbReference type="PANTHER" id="PTHR24348">
    <property type="entry name" value="SERINE/THREONINE-PROTEIN KINASE UNC-51-RELATED"/>
    <property type="match status" value="1"/>
</dbReference>
<reference evidence="17 18" key="2">
    <citation type="submission" date="2021-10" db="EMBL/GenBank/DDBJ databases">
        <authorList>
            <person name="Piombo E."/>
        </authorList>
    </citation>
    <scope>NUCLEOTIDE SEQUENCE [LARGE SCALE GENOMIC DNA]</scope>
</reference>
<feature type="region of interest" description="Disordered" evidence="15">
    <location>
        <begin position="332"/>
        <end position="359"/>
    </location>
</feature>
<keyword evidence="5" id="KW-0808">Transferase</keyword>
<evidence type="ECO:0000256" key="10">
    <source>
        <dbReference type="ARBA" id="ARBA00023006"/>
    </source>
</evidence>
<evidence type="ECO:0000259" key="16">
    <source>
        <dbReference type="PROSITE" id="PS50011"/>
    </source>
</evidence>
<comment type="catalytic activity">
    <reaction evidence="13">
        <text>L-seryl-[protein] + ATP = O-phospho-L-seryl-[protein] + ADP + H(+)</text>
        <dbReference type="Rhea" id="RHEA:17989"/>
        <dbReference type="Rhea" id="RHEA-COMP:9863"/>
        <dbReference type="Rhea" id="RHEA-COMP:11604"/>
        <dbReference type="ChEBI" id="CHEBI:15378"/>
        <dbReference type="ChEBI" id="CHEBI:29999"/>
        <dbReference type="ChEBI" id="CHEBI:30616"/>
        <dbReference type="ChEBI" id="CHEBI:83421"/>
        <dbReference type="ChEBI" id="CHEBI:456216"/>
        <dbReference type="EC" id="2.7.11.1"/>
    </reaction>
</comment>
<evidence type="ECO:0000256" key="8">
    <source>
        <dbReference type="ARBA" id="ARBA00022840"/>
    </source>
</evidence>
<feature type="region of interest" description="Disordered" evidence="15">
    <location>
        <begin position="822"/>
        <end position="947"/>
    </location>
</feature>
<keyword evidence="9" id="KW-0653">Protein transport</keyword>
<evidence type="ECO:0000256" key="1">
    <source>
        <dbReference type="ARBA" id="ARBA00004623"/>
    </source>
</evidence>
<evidence type="ECO:0000256" key="3">
    <source>
        <dbReference type="ARBA" id="ARBA00022448"/>
    </source>
</evidence>
<keyword evidence="4" id="KW-0723">Serine/threonine-protein kinase</keyword>
<keyword evidence="8" id="KW-0067">ATP-binding</keyword>
<dbReference type="InterPro" id="IPR011990">
    <property type="entry name" value="TPR-like_helical_dom_sf"/>
</dbReference>
<keyword evidence="3" id="KW-0813">Transport</keyword>
<evidence type="ECO:0000313" key="18">
    <source>
        <dbReference type="Proteomes" id="UP000775872"/>
    </source>
</evidence>
<keyword evidence="14" id="KW-0175">Coiled coil</keyword>
<dbReference type="EC" id="2.7.11.1" evidence="2"/>
<dbReference type="GO" id="GO:0005776">
    <property type="term" value="C:autophagosome"/>
    <property type="evidence" value="ECO:0007669"/>
    <property type="project" value="TreeGrafter"/>
</dbReference>
<feature type="region of interest" description="Disordered" evidence="15">
    <location>
        <begin position="400"/>
        <end position="455"/>
    </location>
</feature>
<evidence type="ECO:0000256" key="6">
    <source>
        <dbReference type="ARBA" id="ARBA00022741"/>
    </source>
</evidence>
<gene>
    <name evidence="17" type="ORF">CSOL1703_00010811</name>
</gene>
<name>A0A9N9W8I7_9HYPO</name>
<keyword evidence="18" id="KW-1185">Reference proteome</keyword>
<dbReference type="GO" id="GO:0015031">
    <property type="term" value="P:protein transport"/>
    <property type="evidence" value="ECO:0007669"/>
    <property type="project" value="UniProtKB-KW"/>
</dbReference>
<dbReference type="GO" id="GO:0010506">
    <property type="term" value="P:regulation of autophagy"/>
    <property type="evidence" value="ECO:0007669"/>
    <property type="project" value="InterPro"/>
</dbReference>
<dbReference type="OrthoDB" id="41200at2759"/>
<feature type="region of interest" description="Disordered" evidence="15">
    <location>
        <begin position="556"/>
        <end position="585"/>
    </location>
</feature>
<dbReference type="GO" id="GO:0004674">
    <property type="term" value="F:protein serine/threonine kinase activity"/>
    <property type="evidence" value="ECO:0007669"/>
    <property type="project" value="UniProtKB-KW"/>
</dbReference>